<keyword evidence="10" id="KW-0129">CBS domain</keyword>
<evidence type="ECO:0000256" key="10">
    <source>
        <dbReference type="PROSITE-ProRule" id="PRU00703"/>
    </source>
</evidence>
<feature type="transmembrane region" description="Helical" evidence="11">
    <location>
        <begin position="192"/>
        <end position="214"/>
    </location>
</feature>
<accession>A0A501WC64</accession>
<evidence type="ECO:0000256" key="2">
    <source>
        <dbReference type="ARBA" id="ARBA00022448"/>
    </source>
</evidence>
<gene>
    <name evidence="13" type="ORF">FJM65_01145</name>
</gene>
<dbReference type="InterPro" id="IPR000644">
    <property type="entry name" value="CBS_dom"/>
</dbReference>
<feature type="transmembrane region" description="Helical" evidence="11">
    <location>
        <begin position="273"/>
        <end position="291"/>
    </location>
</feature>
<keyword evidence="7" id="KW-0869">Chloride channel</keyword>
<dbReference type="Gene3D" id="3.10.580.10">
    <property type="entry name" value="CBS-domain"/>
    <property type="match status" value="1"/>
</dbReference>
<keyword evidence="14" id="KW-1185">Reference proteome</keyword>
<dbReference type="PROSITE" id="PS51371">
    <property type="entry name" value="CBS"/>
    <property type="match status" value="2"/>
</dbReference>
<evidence type="ECO:0000256" key="5">
    <source>
        <dbReference type="ARBA" id="ARBA00023065"/>
    </source>
</evidence>
<dbReference type="InterPro" id="IPR001807">
    <property type="entry name" value="ClC"/>
</dbReference>
<keyword evidence="4 11" id="KW-1133">Transmembrane helix</keyword>
<name>A0A501WC64_9BACT</name>
<evidence type="ECO:0000313" key="13">
    <source>
        <dbReference type="EMBL" id="TPE45980.1"/>
    </source>
</evidence>
<dbReference type="PRINTS" id="PR00762">
    <property type="entry name" value="CLCHANNEL"/>
</dbReference>
<dbReference type="InterPro" id="IPR014743">
    <property type="entry name" value="Cl-channel_core"/>
</dbReference>
<feature type="transmembrane region" description="Helical" evidence="11">
    <location>
        <begin position="160"/>
        <end position="185"/>
    </location>
</feature>
<evidence type="ECO:0000256" key="9">
    <source>
        <dbReference type="ARBA" id="ARBA00023303"/>
    </source>
</evidence>
<keyword evidence="5" id="KW-0406">Ion transport</keyword>
<dbReference type="EMBL" id="VFRQ01000001">
    <property type="protein sequence ID" value="TPE45980.1"/>
    <property type="molecule type" value="Genomic_DNA"/>
</dbReference>
<keyword evidence="6 11" id="KW-0472">Membrane</keyword>
<organism evidence="13 14">
    <name type="scientific">Pontibacter mangrovi</name>
    <dbReference type="NCBI Taxonomy" id="2589816"/>
    <lineage>
        <taxon>Bacteria</taxon>
        <taxon>Pseudomonadati</taxon>
        <taxon>Bacteroidota</taxon>
        <taxon>Cytophagia</taxon>
        <taxon>Cytophagales</taxon>
        <taxon>Hymenobacteraceae</taxon>
        <taxon>Pontibacter</taxon>
    </lineage>
</organism>
<evidence type="ECO:0000256" key="11">
    <source>
        <dbReference type="SAM" id="Phobius"/>
    </source>
</evidence>
<evidence type="ECO:0000256" key="6">
    <source>
        <dbReference type="ARBA" id="ARBA00023136"/>
    </source>
</evidence>
<keyword evidence="9" id="KW-0407">Ion channel</keyword>
<dbReference type="CDD" id="cd00400">
    <property type="entry name" value="Voltage_gated_ClC"/>
    <property type="match status" value="1"/>
</dbReference>
<feature type="transmembrane region" description="Helical" evidence="11">
    <location>
        <begin position="113"/>
        <end position="132"/>
    </location>
</feature>
<dbReference type="SUPFAM" id="SSF54631">
    <property type="entry name" value="CBS-domain pair"/>
    <property type="match status" value="1"/>
</dbReference>
<dbReference type="OrthoDB" id="9812438at2"/>
<comment type="caution">
    <text evidence="13">The sequence shown here is derived from an EMBL/GenBank/DDBJ whole genome shotgun (WGS) entry which is preliminary data.</text>
</comment>
<dbReference type="InterPro" id="IPR046342">
    <property type="entry name" value="CBS_dom_sf"/>
</dbReference>
<dbReference type="SUPFAM" id="SSF81340">
    <property type="entry name" value="Clc chloride channel"/>
    <property type="match status" value="1"/>
</dbReference>
<comment type="subcellular location">
    <subcellularLocation>
        <location evidence="1">Membrane</location>
        <topology evidence="1">Multi-pass membrane protein</topology>
    </subcellularLocation>
</comment>
<evidence type="ECO:0000259" key="12">
    <source>
        <dbReference type="PROSITE" id="PS51371"/>
    </source>
</evidence>
<evidence type="ECO:0000256" key="7">
    <source>
        <dbReference type="ARBA" id="ARBA00023173"/>
    </source>
</evidence>
<feature type="transmembrane region" description="Helical" evidence="11">
    <location>
        <begin position="323"/>
        <end position="344"/>
    </location>
</feature>
<keyword evidence="3 11" id="KW-0812">Transmembrane</keyword>
<reference evidence="13 14" key="1">
    <citation type="submission" date="2019-06" db="EMBL/GenBank/DDBJ databases">
        <title>A novel bacterium of genus Pontibacter, isolated from marine sediment.</title>
        <authorList>
            <person name="Huang H."/>
            <person name="Mo K."/>
            <person name="Hu Y."/>
        </authorList>
    </citation>
    <scope>NUCLEOTIDE SEQUENCE [LARGE SCALE GENOMIC DNA]</scope>
    <source>
        <strain evidence="13 14">HB172049</strain>
    </source>
</reference>
<dbReference type="GO" id="GO:0005254">
    <property type="term" value="F:chloride channel activity"/>
    <property type="evidence" value="ECO:0007669"/>
    <property type="project" value="UniProtKB-KW"/>
</dbReference>
<keyword evidence="8" id="KW-0868">Chloride</keyword>
<dbReference type="InterPro" id="IPR050368">
    <property type="entry name" value="ClC-type_chloride_channel"/>
</dbReference>
<feature type="transmembrane region" description="Helical" evidence="11">
    <location>
        <begin position="64"/>
        <end position="86"/>
    </location>
</feature>
<evidence type="ECO:0000313" key="14">
    <source>
        <dbReference type="Proteomes" id="UP000316727"/>
    </source>
</evidence>
<evidence type="ECO:0000256" key="4">
    <source>
        <dbReference type="ARBA" id="ARBA00022989"/>
    </source>
</evidence>
<dbReference type="Proteomes" id="UP000316727">
    <property type="component" value="Unassembled WGS sequence"/>
</dbReference>
<evidence type="ECO:0000256" key="8">
    <source>
        <dbReference type="ARBA" id="ARBA00023214"/>
    </source>
</evidence>
<dbReference type="PANTHER" id="PTHR43427">
    <property type="entry name" value="CHLORIDE CHANNEL PROTEIN CLC-E"/>
    <property type="match status" value="1"/>
</dbReference>
<evidence type="ECO:0000256" key="1">
    <source>
        <dbReference type="ARBA" id="ARBA00004141"/>
    </source>
</evidence>
<dbReference type="Pfam" id="PF00654">
    <property type="entry name" value="Voltage_CLC"/>
    <property type="match status" value="1"/>
</dbReference>
<feature type="domain" description="CBS" evidence="12">
    <location>
        <begin position="534"/>
        <end position="590"/>
    </location>
</feature>
<evidence type="ECO:0000256" key="3">
    <source>
        <dbReference type="ARBA" id="ARBA00022692"/>
    </source>
</evidence>
<dbReference type="PANTHER" id="PTHR43427:SF6">
    <property type="entry name" value="CHLORIDE CHANNEL PROTEIN CLC-E"/>
    <property type="match status" value="1"/>
</dbReference>
<dbReference type="GO" id="GO:0034707">
    <property type="term" value="C:chloride channel complex"/>
    <property type="evidence" value="ECO:0007669"/>
    <property type="project" value="UniProtKB-KW"/>
</dbReference>
<proteinExistence type="predicted"/>
<protein>
    <submittedName>
        <fullName evidence="13">Chloride channel protein</fullName>
    </submittedName>
</protein>
<feature type="transmembrane region" description="Helical" evidence="11">
    <location>
        <begin position="24"/>
        <end position="52"/>
    </location>
</feature>
<dbReference type="Gene3D" id="1.10.3080.10">
    <property type="entry name" value="Clc chloride channel"/>
    <property type="match status" value="1"/>
</dbReference>
<dbReference type="AlphaFoldDB" id="A0A501WC64"/>
<sequence>MPSSYRRIKIPLLWLRRHTSSREFMLISSALVGLTAGMAAVILKTIVHYLFIALTYGGGLLERPVWLVVLPLIGILITVVVVQTFFKGKVEGGTAGILYSIAQKSSIVRRSKMYSYVITSGITAGFGGSAGLESPIVVTGSAIGSNYGRSYHLNYRERTLLLASGAAAGIAAVFNAPIAGVLFAIEILLTDISISAFIPLIVSAVVGTLCSKLILEEDLLFFVGESVPFSAANVPFYVMLGALTGLVSVYYTRTVHRIEKALEPLAGKVYQRAIVGGLCLGLLIMLFPPLFGQGYESIKMLELDNADMLLRDSWLSFFGTNEWLVLCFTGALALVKVIASTLTIESGGKGGNFGPSMFVGAYTGYFFSKLVNLVQIGNVPISSFTMVGMAGILSGVMHAPLMGIFLIAEITGGYTLMIPLMVVSATSYAVVKYFEPYSLEAKSLAQKGQLLTHNKDRTILRIMKIQHLIETDFQPISPEATLGELVEVIAHSRRNLFPVVTANGELAGVILLENIREIMFKTEKYDIVKVKELMIKPPSIVQYDDSMADVMKKFDESGAWNLPVLRDEKYLGFVSKSSIFTKYRKLLIKTTNVT</sequence>
<keyword evidence="2" id="KW-0813">Transport</keyword>
<dbReference type="Pfam" id="PF00571">
    <property type="entry name" value="CBS"/>
    <property type="match status" value="2"/>
</dbReference>
<dbReference type="RefSeq" id="WP_140618529.1">
    <property type="nucleotide sequence ID" value="NZ_VFRQ01000001.1"/>
</dbReference>
<feature type="domain" description="CBS" evidence="12">
    <location>
        <begin position="469"/>
        <end position="527"/>
    </location>
</feature>
<feature type="transmembrane region" description="Helical" evidence="11">
    <location>
        <begin position="234"/>
        <end position="252"/>
    </location>
</feature>